<evidence type="ECO:0000313" key="9">
    <source>
        <dbReference type="Proteomes" id="UP000887226"/>
    </source>
</evidence>
<keyword evidence="2 6" id="KW-0812">Transmembrane</keyword>
<dbReference type="SUPFAM" id="SSF103473">
    <property type="entry name" value="MFS general substrate transporter"/>
    <property type="match status" value="1"/>
</dbReference>
<feature type="compositionally biased region" description="Polar residues" evidence="5">
    <location>
        <begin position="30"/>
        <end position="43"/>
    </location>
</feature>
<gene>
    <name evidence="8" type="ORF">BJ878DRAFT_523876</name>
</gene>
<dbReference type="PANTHER" id="PTHR23507">
    <property type="entry name" value="ZGC:174356"/>
    <property type="match status" value="1"/>
</dbReference>
<dbReference type="PROSITE" id="PS00216">
    <property type="entry name" value="SUGAR_TRANSPORT_1"/>
    <property type="match status" value="1"/>
</dbReference>
<evidence type="ECO:0000259" key="7">
    <source>
        <dbReference type="PROSITE" id="PS50850"/>
    </source>
</evidence>
<evidence type="ECO:0000256" key="5">
    <source>
        <dbReference type="SAM" id="MobiDB-lite"/>
    </source>
</evidence>
<reference evidence="8" key="1">
    <citation type="journal article" date="2021" name="IMA Fungus">
        <title>Genomic characterization of three marine fungi, including Emericellopsis atlantica sp. nov. with signatures of a generalist lifestyle and marine biomass degradation.</title>
        <authorList>
            <person name="Hagestad O.C."/>
            <person name="Hou L."/>
            <person name="Andersen J.H."/>
            <person name="Hansen E.H."/>
            <person name="Altermark B."/>
            <person name="Li C."/>
            <person name="Kuhnert E."/>
            <person name="Cox R.J."/>
            <person name="Crous P.W."/>
            <person name="Spatafora J.W."/>
            <person name="Lail K."/>
            <person name="Amirebrahimi M."/>
            <person name="Lipzen A."/>
            <person name="Pangilinan J."/>
            <person name="Andreopoulos W."/>
            <person name="Hayes R.D."/>
            <person name="Ng V."/>
            <person name="Grigoriev I.V."/>
            <person name="Jackson S.A."/>
            <person name="Sutton T.D.S."/>
            <person name="Dobson A.D.W."/>
            <person name="Rama T."/>
        </authorList>
    </citation>
    <scope>NUCLEOTIDE SEQUENCE</scope>
    <source>
        <strain evidence="8">TRa3180A</strain>
    </source>
</reference>
<dbReference type="AlphaFoldDB" id="A0A9P7YW94"/>
<feature type="transmembrane region" description="Helical" evidence="6">
    <location>
        <begin position="214"/>
        <end position="236"/>
    </location>
</feature>
<dbReference type="PROSITE" id="PS50850">
    <property type="entry name" value="MFS"/>
    <property type="match status" value="1"/>
</dbReference>
<dbReference type="GO" id="GO:0016020">
    <property type="term" value="C:membrane"/>
    <property type="evidence" value="ECO:0007669"/>
    <property type="project" value="UniProtKB-SubCell"/>
</dbReference>
<dbReference type="InterPro" id="IPR020846">
    <property type="entry name" value="MFS_dom"/>
</dbReference>
<feature type="transmembrane region" description="Helical" evidence="6">
    <location>
        <begin position="294"/>
        <end position="312"/>
    </location>
</feature>
<keyword evidence="4 6" id="KW-0472">Membrane</keyword>
<evidence type="ECO:0000256" key="4">
    <source>
        <dbReference type="ARBA" id="ARBA00023136"/>
    </source>
</evidence>
<dbReference type="OrthoDB" id="194139at2759"/>
<evidence type="ECO:0000313" key="8">
    <source>
        <dbReference type="EMBL" id="KAG9240836.1"/>
    </source>
</evidence>
<organism evidence="8 9">
    <name type="scientific">Calycina marina</name>
    <dbReference type="NCBI Taxonomy" id="1763456"/>
    <lineage>
        <taxon>Eukaryota</taxon>
        <taxon>Fungi</taxon>
        <taxon>Dikarya</taxon>
        <taxon>Ascomycota</taxon>
        <taxon>Pezizomycotina</taxon>
        <taxon>Leotiomycetes</taxon>
        <taxon>Helotiales</taxon>
        <taxon>Pezizellaceae</taxon>
        <taxon>Calycina</taxon>
    </lineage>
</organism>
<feature type="region of interest" description="Disordered" evidence="5">
    <location>
        <begin position="1"/>
        <end position="49"/>
    </location>
</feature>
<dbReference type="GO" id="GO:0022857">
    <property type="term" value="F:transmembrane transporter activity"/>
    <property type="evidence" value="ECO:0007669"/>
    <property type="project" value="InterPro"/>
</dbReference>
<feature type="transmembrane region" description="Helical" evidence="6">
    <location>
        <begin position="179"/>
        <end position="202"/>
    </location>
</feature>
<dbReference type="InterPro" id="IPR011701">
    <property type="entry name" value="MFS"/>
</dbReference>
<feature type="domain" description="Major facilitator superfamily (MFS) profile" evidence="7">
    <location>
        <begin position="59"/>
        <end position="493"/>
    </location>
</feature>
<protein>
    <submittedName>
        <fullName evidence="8">Major facilitator superfamily domain-containing protein</fullName>
    </submittedName>
</protein>
<dbReference type="EMBL" id="MU254331">
    <property type="protein sequence ID" value="KAG9240836.1"/>
    <property type="molecule type" value="Genomic_DNA"/>
</dbReference>
<dbReference type="InterPro" id="IPR036259">
    <property type="entry name" value="MFS_trans_sf"/>
</dbReference>
<dbReference type="Proteomes" id="UP000887226">
    <property type="component" value="Unassembled WGS sequence"/>
</dbReference>
<feature type="transmembrane region" description="Helical" evidence="6">
    <location>
        <begin position="468"/>
        <end position="490"/>
    </location>
</feature>
<feature type="transmembrane region" description="Helical" evidence="6">
    <location>
        <begin position="399"/>
        <end position="424"/>
    </location>
</feature>
<evidence type="ECO:0000256" key="2">
    <source>
        <dbReference type="ARBA" id="ARBA00022692"/>
    </source>
</evidence>
<keyword evidence="3 6" id="KW-1133">Transmembrane helix</keyword>
<comment type="caution">
    <text evidence="8">The sequence shown here is derived from an EMBL/GenBank/DDBJ whole genome shotgun (WGS) entry which is preliminary data.</text>
</comment>
<accession>A0A9P7YW94</accession>
<name>A0A9P7YW94_9HELO</name>
<keyword evidence="9" id="KW-1185">Reference proteome</keyword>
<evidence type="ECO:0000256" key="1">
    <source>
        <dbReference type="ARBA" id="ARBA00004141"/>
    </source>
</evidence>
<evidence type="ECO:0000256" key="3">
    <source>
        <dbReference type="ARBA" id="ARBA00022989"/>
    </source>
</evidence>
<dbReference type="Gene3D" id="1.20.1250.20">
    <property type="entry name" value="MFS general substrate transporter like domains"/>
    <property type="match status" value="1"/>
</dbReference>
<proteinExistence type="predicted"/>
<feature type="transmembrane region" description="Helical" evidence="6">
    <location>
        <begin position="332"/>
        <end position="354"/>
    </location>
</feature>
<dbReference type="Pfam" id="PF07690">
    <property type="entry name" value="MFS_1"/>
    <property type="match status" value="1"/>
</dbReference>
<feature type="transmembrane region" description="Helical" evidence="6">
    <location>
        <begin position="59"/>
        <end position="81"/>
    </location>
</feature>
<feature type="transmembrane region" description="Helical" evidence="6">
    <location>
        <begin position="242"/>
        <end position="262"/>
    </location>
</feature>
<feature type="transmembrane region" description="Helical" evidence="6">
    <location>
        <begin position="375"/>
        <end position="393"/>
    </location>
</feature>
<comment type="subcellular location">
    <subcellularLocation>
        <location evidence="1">Membrane</location>
        <topology evidence="1">Multi-pass membrane protein</topology>
    </subcellularLocation>
</comment>
<feature type="transmembrane region" description="Helical" evidence="6">
    <location>
        <begin position="148"/>
        <end position="173"/>
    </location>
</feature>
<sequence length="504" mass="55416">MSVVPESSVRSTEDSPYVPDKKIEADETSPLFNTSDAYQQSRPLDSAREDSQGSFDKHVIYFMTIHFLLAFCTIILVAPLIRLFENSLCLKHYGFPSGGVKESLCKIPDIQGSLATIRGWKSTLDTIPVLVVAIPLGRMADLWGRRKIFALSLIGVMMSLVEIFVVCAFPQIFPLRLVWLSSLFLLCGGGLNAASAYMWASASDSIPTERRSYAFYYIFSAFYSAEFVASFTASVTMSISPWVPAFLALLSLTVCLALLWLIPQPTKARSSTINFEEDARGSIKHSLVEDLKEAASVTNVLLAIPVFLVGIFRYTVLDVLIQYAANRFGLKISIGATFYTETAAINIALFLFIIPQVTRYLRTKMYVRPLVIDLFLVRTSVILMCLGSLSIGLSPSGKLLPLGVAIFAAGFGSRVSALSLVSYWIPDDAKATLYATITVLESIGHAIGDPSIQQLFAASLAFPVFWQAMPFFFAASLYFLTIVSTSFIHLDKGSRDAPSDGYIH</sequence>
<dbReference type="PANTHER" id="PTHR23507:SF1">
    <property type="entry name" value="FI18259P1-RELATED"/>
    <property type="match status" value="1"/>
</dbReference>
<evidence type="ECO:0000256" key="6">
    <source>
        <dbReference type="SAM" id="Phobius"/>
    </source>
</evidence>
<dbReference type="InterPro" id="IPR005829">
    <property type="entry name" value="Sugar_transporter_CS"/>
</dbReference>